<accession>A0ABP8PY89</accession>
<evidence type="ECO:0000313" key="3">
    <source>
        <dbReference type="Proteomes" id="UP001501321"/>
    </source>
</evidence>
<reference evidence="3" key="1">
    <citation type="journal article" date="2019" name="Int. J. Syst. Evol. Microbiol.">
        <title>The Global Catalogue of Microorganisms (GCM) 10K type strain sequencing project: providing services to taxonomists for standard genome sequencing and annotation.</title>
        <authorList>
            <consortium name="The Broad Institute Genomics Platform"/>
            <consortium name="The Broad Institute Genome Sequencing Center for Infectious Disease"/>
            <person name="Wu L."/>
            <person name="Ma J."/>
        </authorList>
    </citation>
    <scope>NUCLEOTIDE SEQUENCE [LARGE SCALE GENOMIC DNA]</scope>
    <source>
        <strain evidence="3">JCM 32226</strain>
    </source>
</reference>
<organism evidence="2 3">
    <name type="scientific">Pseudaeromonas paramecii</name>
    <dbReference type="NCBI Taxonomy" id="2138166"/>
    <lineage>
        <taxon>Bacteria</taxon>
        <taxon>Pseudomonadati</taxon>
        <taxon>Pseudomonadota</taxon>
        <taxon>Gammaproteobacteria</taxon>
        <taxon>Aeromonadales</taxon>
        <taxon>Aeromonadaceae</taxon>
        <taxon>Pseudaeromonas</taxon>
    </lineage>
</organism>
<sequence>MTAAVETGRVITPGIYHDLTNDQYHSGPGVSKSQLDDIAISPATYIWRKNAPLDEEKLQALDMGTALHCLLLEPDEFAGRFIVAPEFNRRTNQGKEDEAKFLADCALTGKTVMTAEEGRKLQLMHESVMAHPDARTLLEAEGHSEASIFWTDEHTGELCRIRPDRMLTKAPVIIDVKKVDDMSRFPRHAEEFRYHVQQAMYCEGFLKHFGEMPDFLFLTVSSSVDCGRYPVMVCRLPQEWVDDGHTLYRRNLERYHQCRLTNDWHDIITLTRPSWARSAA</sequence>
<gene>
    <name evidence="2" type="ORF">GCM10023095_04200</name>
</gene>
<name>A0ABP8PY89_9GAMM</name>
<proteinExistence type="predicted"/>
<keyword evidence="3" id="KW-1185">Reference proteome</keyword>
<dbReference type="InterPro" id="IPR011604">
    <property type="entry name" value="PDDEXK-like_dom_sf"/>
</dbReference>
<dbReference type="Pfam" id="PF12684">
    <property type="entry name" value="DUF3799"/>
    <property type="match status" value="1"/>
</dbReference>
<feature type="domain" description="Putative exodeoxyribonuclease 8 PDDEXK-like" evidence="1">
    <location>
        <begin position="31"/>
        <end position="264"/>
    </location>
</feature>
<dbReference type="InterPro" id="IPR024432">
    <property type="entry name" value="Put_RecE_PDDEXK-like_dom"/>
</dbReference>
<comment type="caution">
    <text evidence="2">The sequence shown here is derived from an EMBL/GenBank/DDBJ whole genome shotgun (WGS) entry which is preliminary data.</text>
</comment>
<evidence type="ECO:0000259" key="1">
    <source>
        <dbReference type="Pfam" id="PF12684"/>
    </source>
</evidence>
<dbReference type="RefSeq" id="WP_345009571.1">
    <property type="nucleotide sequence ID" value="NZ_BAABFC010000001.1"/>
</dbReference>
<protein>
    <recommendedName>
        <fullName evidence="1">Putative exodeoxyribonuclease 8 PDDEXK-like domain-containing protein</fullName>
    </recommendedName>
</protein>
<dbReference type="EMBL" id="BAABFC010000001">
    <property type="protein sequence ID" value="GAA4493625.1"/>
    <property type="molecule type" value="Genomic_DNA"/>
</dbReference>
<dbReference type="Gene3D" id="3.90.320.10">
    <property type="match status" value="1"/>
</dbReference>
<dbReference type="Proteomes" id="UP001501321">
    <property type="component" value="Unassembled WGS sequence"/>
</dbReference>
<evidence type="ECO:0000313" key="2">
    <source>
        <dbReference type="EMBL" id="GAA4493625.1"/>
    </source>
</evidence>